<dbReference type="PANTHER" id="PTHR22550">
    <property type="entry name" value="SPORE GERMINATION PROTEIN"/>
    <property type="match status" value="1"/>
</dbReference>
<name>A0A2G1WC56_9BACT</name>
<gene>
    <name evidence="3" type="ORF">CEE69_06050</name>
</gene>
<evidence type="ECO:0000259" key="2">
    <source>
        <dbReference type="Pfam" id="PF13519"/>
    </source>
</evidence>
<keyword evidence="4" id="KW-1185">Reference proteome</keyword>
<comment type="caution">
    <text evidence="3">The sequence shown here is derived from an EMBL/GenBank/DDBJ whole genome shotgun (WGS) entry which is preliminary data.</text>
</comment>
<accession>A0A2G1WC56</accession>
<reference evidence="3 4" key="1">
    <citation type="submission" date="2017-06" db="EMBL/GenBank/DDBJ databases">
        <title>Description of Rhodopirellula bahusiensis sp. nov.</title>
        <authorList>
            <person name="Kizina J."/>
            <person name="Harder J."/>
        </authorList>
    </citation>
    <scope>NUCLEOTIDE SEQUENCE [LARGE SCALE GENOMIC DNA]</scope>
    <source>
        <strain evidence="3 4">SWK21</strain>
    </source>
</reference>
<keyword evidence="1" id="KW-0472">Membrane</keyword>
<dbReference type="RefSeq" id="WP_099259846.1">
    <property type="nucleotide sequence ID" value="NZ_NIZW01000003.1"/>
</dbReference>
<dbReference type="SUPFAM" id="SSF53300">
    <property type="entry name" value="vWA-like"/>
    <property type="match status" value="1"/>
</dbReference>
<dbReference type="InterPro" id="IPR036465">
    <property type="entry name" value="vWFA_dom_sf"/>
</dbReference>
<dbReference type="Gene3D" id="3.40.50.410">
    <property type="entry name" value="von Willebrand factor, type A domain"/>
    <property type="match status" value="1"/>
</dbReference>
<dbReference type="Proteomes" id="UP000225740">
    <property type="component" value="Unassembled WGS sequence"/>
</dbReference>
<dbReference type="GeneID" id="90607784"/>
<feature type="domain" description="VWFA" evidence="2">
    <location>
        <begin position="103"/>
        <end position="203"/>
    </location>
</feature>
<sequence length="318" mass="34473">MIDTWNALHFIRPAWLLLIPIAIGLAWVWHRSHDPLRGWRTQIDSDLLDALAHQNGPSSKHWWQNLPSATWLLAGWIFCVVAIAGPTWRVEANPFAQDAQPLIILMKADESMASAALATTPLQRAVLKIADLAKARQGDPLGLIAYSGSAHTVLPPTEDTAVVADMAAEISPAIMPVAGDALDQAITEAGRLINRSEGGATLLIIANQANLDAKQVAAAHQAIGSPPIEILSLLPEESQETESLQAIAKTLGGKRIALTIDDQDIESIVQYAERRSSTGLAGQSDRWQESGYWLSPLLAVIVAWSFRRERSSNEDASQ</sequence>
<keyword evidence="1" id="KW-0812">Transmembrane</keyword>
<organism evidence="3 4">
    <name type="scientific">Rhodopirellula bahusiensis</name>
    <dbReference type="NCBI Taxonomy" id="2014065"/>
    <lineage>
        <taxon>Bacteria</taxon>
        <taxon>Pseudomonadati</taxon>
        <taxon>Planctomycetota</taxon>
        <taxon>Planctomycetia</taxon>
        <taxon>Pirellulales</taxon>
        <taxon>Pirellulaceae</taxon>
        <taxon>Rhodopirellula</taxon>
    </lineage>
</organism>
<dbReference type="OrthoDB" id="9807628at2"/>
<proteinExistence type="predicted"/>
<dbReference type="AlphaFoldDB" id="A0A2G1WC56"/>
<feature type="transmembrane region" description="Helical" evidence="1">
    <location>
        <begin position="12"/>
        <end position="30"/>
    </location>
</feature>
<dbReference type="EMBL" id="NIZW01000003">
    <property type="protein sequence ID" value="PHQ36219.1"/>
    <property type="molecule type" value="Genomic_DNA"/>
</dbReference>
<protein>
    <submittedName>
        <fullName evidence="3">Transporter</fullName>
    </submittedName>
</protein>
<dbReference type="InterPro" id="IPR050768">
    <property type="entry name" value="UPF0353/GerABKA_families"/>
</dbReference>
<evidence type="ECO:0000313" key="3">
    <source>
        <dbReference type="EMBL" id="PHQ36219.1"/>
    </source>
</evidence>
<dbReference type="Pfam" id="PF13519">
    <property type="entry name" value="VWA_2"/>
    <property type="match status" value="1"/>
</dbReference>
<evidence type="ECO:0000256" key="1">
    <source>
        <dbReference type="SAM" id="Phobius"/>
    </source>
</evidence>
<dbReference type="PANTHER" id="PTHR22550:SF14">
    <property type="entry name" value="VWFA DOMAIN-CONTAINING PROTEIN"/>
    <property type="match status" value="1"/>
</dbReference>
<dbReference type="InterPro" id="IPR002035">
    <property type="entry name" value="VWF_A"/>
</dbReference>
<evidence type="ECO:0000313" key="4">
    <source>
        <dbReference type="Proteomes" id="UP000225740"/>
    </source>
</evidence>
<keyword evidence="1" id="KW-1133">Transmembrane helix</keyword>
<feature type="transmembrane region" description="Helical" evidence="1">
    <location>
        <begin position="69"/>
        <end position="88"/>
    </location>
</feature>